<dbReference type="Pfam" id="PF26002">
    <property type="entry name" value="Beta-barrel_AprE"/>
    <property type="match status" value="1"/>
</dbReference>
<accession>A0ABQ1XVR7</accession>
<gene>
    <name evidence="4" type="primary">hlyD</name>
    <name evidence="4" type="ORF">GCM10007420_21400</name>
</gene>
<keyword evidence="5" id="KW-1185">Reference proteome</keyword>
<organism evidence="4 5">
    <name type="scientific">Glycocaulis albus</name>
    <dbReference type="NCBI Taxonomy" id="1382801"/>
    <lineage>
        <taxon>Bacteria</taxon>
        <taxon>Pseudomonadati</taxon>
        <taxon>Pseudomonadota</taxon>
        <taxon>Alphaproteobacteria</taxon>
        <taxon>Maricaulales</taxon>
        <taxon>Maricaulaceae</taxon>
        <taxon>Glycocaulis</taxon>
    </lineage>
</organism>
<dbReference type="PANTHER" id="PTHR30386:SF28">
    <property type="entry name" value="EXPORTED PROTEIN"/>
    <property type="match status" value="1"/>
</dbReference>
<comment type="caution">
    <text evidence="4">The sequence shown here is derived from an EMBL/GenBank/DDBJ whole genome shotgun (WGS) entry which is preliminary data.</text>
</comment>
<evidence type="ECO:0000256" key="1">
    <source>
        <dbReference type="SAM" id="Coils"/>
    </source>
</evidence>
<dbReference type="RefSeq" id="WP_188452584.1">
    <property type="nucleotide sequence ID" value="NZ_BMFS01000010.1"/>
</dbReference>
<dbReference type="EMBL" id="BMFS01000010">
    <property type="protein sequence ID" value="GGH04616.1"/>
    <property type="molecule type" value="Genomic_DNA"/>
</dbReference>
<keyword evidence="1" id="KW-0175">Coiled coil</keyword>
<feature type="domain" description="AprE-like beta-barrel" evidence="3">
    <location>
        <begin position="302"/>
        <end position="390"/>
    </location>
</feature>
<dbReference type="Proteomes" id="UP000648722">
    <property type="component" value="Unassembled WGS sequence"/>
</dbReference>
<sequence length="410" mass="44745">MLFRREVLEARSDTGMGEVVIVQPRILAVMTIVFSAITFGVAIFAFFAEFSRRETVVGYLAPEGGIATITPVGGGVVAELFVDEGQTVSAGDPVIRLSTELFGAEGGSASSQRAEIESRISELQLQREAQIQQFSQQQERLQARLISLASELDRLTVRAALASESVEVAEAQLARWRDLADRGFAPRADVDQRRQGYLAALTSKEDIDALIIQRRSERREVQHALEQLPLERDIALSRLRSEAAALSQARQELDRAAGYVLSAPVSGQITAIQAQLGATVRPDQPLAAILPEGQVLQGYLLVPTSAAGFIANGQDVRLRVDAFNYQRFGTLNGHVIEISTSALSPIEVAGPIPVSQPVYRLRVELGQQALSAYGDERSLQAGMTVMADVIVDRRPLWRWFVDPVVAMRGQ</sequence>
<feature type="transmembrane region" description="Helical" evidence="2">
    <location>
        <begin position="26"/>
        <end position="48"/>
    </location>
</feature>
<dbReference type="Gene3D" id="2.40.30.170">
    <property type="match status" value="1"/>
</dbReference>
<dbReference type="InterPro" id="IPR050739">
    <property type="entry name" value="MFP"/>
</dbReference>
<proteinExistence type="predicted"/>
<evidence type="ECO:0000313" key="5">
    <source>
        <dbReference type="Proteomes" id="UP000648722"/>
    </source>
</evidence>
<dbReference type="InterPro" id="IPR058982">
    <property type="entry name" value="Beta-barrel_AprE"/>
</dbReference>
<keyword evidence="2" id="KW-0812">Transmembrane</keyword>
<protein>
    <submittedName>
        <fullName evidence="4">Hemolysin secretion protein D</fullName>
    </submittedName>
</protein>
<evidence type="ECO:0000256" key="2">
    <source>
        <dbReference type="SAM" id="Phobius"/>
    </source>
</evidence>
<reference evidence="5" key="1">
    <citation type="journal article" date="2019" name="Int. J. Syst. Evol. Microbiol.">
        <title>The Global Catalogue of Microorganisms (GCM) 10K type strain sequencing project: providing services to taxonomists for standard genome sequencing and annotation.</title>
        <authorList>
            <consortium name="The Broad Institute Genomics Platform"/>
            <consortium name="The Broad Institute Genome Sequencing Center for Infectious Disease"/>
            <person name="Wu L."/>
            <person name="Ma J."/>
        </authorList>
    </citation>
    <scope>NUCLEOTIDE SEQUENCE [LARGE SCALE GENOMIC DNA]</scope>
    <source>
        <strain evidence="5">CGMCC 1.12766</strain>
    </source>
</reference>
<evidence type="ECO:0000259" key="3">
    <source>
        <dbReference type="Pfam" id="PF26002"/>
    </source>
</evidence>
<dbReference type="PRINTS" id="PR01490">
    <property type="entry name" value="RTXTOXIND"/>
</dbReference>
<keyword evidence="2" id="KW-1133">Transmembrane helix</keyword>
<keyword evidence="2" id="KW-0472">Membrane</keyword>
<feature type="coiled-coil region" evidence="1">
    <location>
        <begin position="113"/>
        <end position="158"/>
    </location>
</feature>
<name>A0ABQ1XVR7_9PROT</name>
<dbReference type="Gene3D" id="2.40.50.100">
    <property type="match status" value="1"/>
</dbReference>
<dbReference type="PANTHER" id="PTHR30386">
    <property type="entry name" value="MEMBRANE FUSION SUBUNIT OF EMRAB-TOLC MULTIDRUG EFFLUX PUMP"/>
    <property type="match status" value="1"/>
</dbReference>
<evidence type="ECO:0000313" key="4">
    <source>
        <dbReference type="EMBL" id="GGH04616.1"/>
    </source>
</evidence>